<dbReference type="Proteomes" id="UP000526734">
    <property type="component" value="Unassembled WGS sequence"/>
</dbReference>
<sequence length="165" mass="16088">MTVKTLATPRTFGLLAALSAAGLFAAACSGGGTTAAPPAAPPAAPTHLTDSKGDTIYLFAADHDGQSACAASCASYWPPVAAGTPLAGAAKGSVGSITRPDGSQQETLGGHPLYRYIGDKSAGQANGQGLNLNGGLWWMVASDGTAITTATASSAPASGYGGGNY</sequence>
<name>A0A7W3VWP5_9PSEU</name>
<accession>A0A7W3VWP5</accession>
<feature type="signal peptide" evidence="1">
    <location>
        <begin position="1"/>
        <end position="25"/>
    </location>
</feature>
<evidence type="ECO:0000313" key="2">
    <source>
        <dbReference type="EMBL" id="MBB1154623.1"/>
    </source>
</evidence>
<dbReference type="InterPro" id="IPR005297">
    <property type="entry name" value="Lipoprotein_repeat"/>
</dbReference>
<evidence type="ECO:0000313" key="3">
    <source>
        <dbReference type="Proteomes" id="UP000526734"/>
    </source>
</evidence>
<dbReference type="Pfam" id="PF03640">
    <property type="entry name" value="Lipoprotein_15"/>
    <property type="match status" value="2"/>
</dbReference>
<evidence type="ECO:0008006" key="4">
    <source>
        <dbReference type="Google" id="ProtNLM"/>
    </source>
</evidence>
<keyword evidence="3" id="KW-1185">Reference proteome</keyword>
<evidence type="ECO:0000256" key="1">
    <source>
        <dbReference type="SAM" id="SignalP"/>
    </source>
</evidence>
<dbReference type="AlphaFoldDB" id="A0A7W3VWP5"/>
<comment type="caution">
    <text evidence="2">The sequence shown here is derived from an EMBL/GenBank/DDBJ whole genome shotgun (WGS) entry which is preliminary data.</text>
</comment>
<protein>
    <recommendedName>
        <fullName evidence="4">Lipoprotein with Yx(FWY)xxD motif</fullName>
    </recommendedName>
</protein>
<reference evidence="2 3" key="1">
    <citation type="submission" date="2020-08" db="EMBL/GenBank/DDBJ databases">
        <title>Amycolatopsis sp. nov. DR6-1 isolated from Dendrobium heterocarpum.</title>
        <authorList>
            <person name="Tedsree N."/>
            <person name="Kuncharoen N."/>
            <person name="Likhitwitayawuid K."/>
            <person name="Tanasupawat S."/>
        </authorList>
    </citation>
    <scope>NUCLEOTIDE SEQUENCE [LARGE SCALE GENOMIC DNA]</scope>
    <source>
        <strain evidence="2 3">DR6-1</strain>
    </source>
</reference>
<dbReference type="PROSITE" id="PS51257">
    <property type="entry name" value="PROKAR_LIPOPROTEIN"/>
    <property type="match status" value="1"/>
</dbReference>
<keyword evidence="1" id="KW-0732">Signal</keyword>
<dbReference type="GO" id="GO:0043448">
    <property type="term" value="P:alkane catabolic process"/>
    <property type="evidence" value="ECO:0007669"/>
    <property type="project" value="TreeGrafter"/>
</dbReference>
<dbReference type="EMBL" id="JACGZW010000005">
    <property type="protein sequence ID" value="MBB1154623.1"/>
    <property type="molecule type" value="Genomic_DNA"/>
</dbReference>
<dbReference type="PANTHER" id="PTHR39335:SF1">
    <property type="entry name" value="BLL4220 PROTEIN"/>
    <property type="match status" value="1"/>
</dbReference>
<feature type="chain" id="PRO_5038613840" description="Lipoprotein with Yx(FWY)xxD motif" evidence="1">
    <location>
        <begin position="26"/>
        <end position="165"/>
    </location>
</feature>
<organism evidence="2 3">
    <name type="scientific">Amycolatopsis dendrobii</name>
    <dbReference type="NCBI Taxonomy" id="2760662"/>
    <lineage>
        <taxon>Bacteria</taxon>
        <taxon>Bacillati</taxon>
        <taxon>Actinomycetota</taxon>
        <taxon>Actinomycetes</taxon>
        <taxon>Pseudonocardiales</taxon>
        <taxon>Pseudonocardiaceae</taxon>
        <taxon>Amycolatopsis</taxon>
    </lineage>
</organism>
<dbReference type="PANTHER" id="PTHR39335">
    <property type="entry name" value="BLL4220 PROTEIN"/>
    <property type="match status" value="1"/>
</dbReference>
<dbReference type="RefSeq" id="WP_182891690.1">
    <property type="nucleotide sequence ID" value="NZ_JACGZW010000005.1"/>
</dbReference>
<proteinExistence type="predicted"/>
<gene>
    <name evidence="2" type="ORF">H4281_15895</name>
</gene>